<evidence type="ECO:0000256" key="3">
    <source>
        <dbReference type="ARBA" id="ARBA00023163"/>
    </source>
</evidence>
<dbReference type="InterPro" id="IPR001138">
    <property type="entry name" value="Zn2Cys6_DnaBD"/>
</dbReference>
<dbReference type="SUPFAM" id="SSF57701">
    <property type="entry name" value="Zn2/Cys6 DNA-binding domain"/>
    <property type="match status" value="1"/>
</dbReference>
<evidence type="ECO:0008006" key="8">
    <source>
        <dbReference type="Google" id="ProtNLM"/>
    </source>
</evidence>
<dbReference type="EMBL" id="ML732786">
    <property type="protein sequence ID" value="KAB8274672.1"/>
    <property type="molecule type" value="Genomic_DNA"/>
</dbReference>
<accession>A0A5N6J726</accession>
<evidence type="ECO:0000256" key="5">
    <source>
        <dbReference type="SAM" id="MobiDB-lite"/>
    </source>
</evidence>
<dbReference type="InterPro" id="IPR036864">
    <property type="entry name" value="Zn2-C6_fun-type_DNA-bd_sf"/>
</dbReference>
<dbReference type="GO" id="GO:0009893">
    <property type="term" value="P:positive regulation of metabolic process"/>
    <property type="evidence" value="ECO:0007669"/>
    <property type="project" value="UniProtKB-ARBA"/>
</dbReference>
<dbReference type="AlphaFoldDB" id="A0A5N6J726"/>
<feature type="region of interest" description="Disordered" evidence="5">
    <location>
        <begin position="278"/>
        <end position="304"/>
    </location>
</feature>
<keyword evidence="7" id="KW-1185">Reference proteome</keyword>
<dbReference type="GO" id="GO:0000981">
    <property type="term" value="F:DNA-binding transcription factor activity, RNA polymerase II-specific"/>
    <property type="evidence" value="ECO:0007669"/>
    <property type="project" value="InterPro"/>
</dbReference>
<evidence type="ECO:0000256" key="1">
    <source>
        <dbReference type="ARBA" id="ARBA00023015"/>
    </source>
</evidence>
<name>A0A5N6J726_9EURO</name>
<feature type="region of interest" description="Disordered" evidence="5">
    <location>
        <begin position="352"/>
        <end position="391"/>
    </location>
</feature>
<organism evidence="6 7">
    <name type="scientific">Aspergillus minisclerotigenes</name>
    <dbReference type="NCBI Taxonomy" id="656917"/>
    <lineage>
        <taxon>Eukaryota</taxon>
        <taxon>Fungi</taxon>
        <taxon>Dikarya</taxon>
        <taxon>Ascomycota</taxon>
        <taxon>Pezizomycotina</taxon>
        <taxon>Eurotiomycetes</taxon>
        <taxon>Eurotiomycetidae</taxon>
        <taxon>Eurotiales</taxon>
        <taxon>Aspergillaceae</taxon>
        <taxon>Aspergillus</taxon>
        <taxon>Aspergillus subgen. Circumdati</taxon>
    </lineage>
</organism>
<evidence type="ECO:0000313" key="7">
    <source>
        <dbReference type="Proteomes" id="UP000326289"/>
    </source>
</evidence>
<keyword evidence="4" id="KW-0539">Nucleus</keyword>
<reference evidence="6 7" key="1">
    <citation type="submission" date="2019-04" db="EMBL/GenBank/DDBJ databases">
        <title>Fungal friends and foes A comparative genomics study of 23 Aspergillus species from section Flavi.</title>
        <authorList>
            <consortium name="DOE Joint Genome Institute"/>
            <person name="Kjaerbolling I."/>
            <person name="Vesth T.C."/>
            <person name="Frisvad J.C."/>
            <person name="Nybo J.L."/>
            <person name="Theobald S."/>
            <person name="Kildgaard S."/>
            <person name="Petersen T.I."/>
            <person name="Kuo A."/>
            <person name="Sato A."/>
            <person name="Lyhne E.K."/>
            <person name="Kogle M.E."/>
            <person name="Wiebenga A."/>
            <person name="Kun R.S."/>
            <person name="Lubbers R.J."/>
            <person name="Makela M.R."/>
            <person name="Barry K."/>
            <person name="Chovatia M."/>
            <person name="Clum A."/>
            <person name="Daum C."/>
            <person name="Haridas S."/>
            <person name="He G."/>
            <person name="LaButti K."/>
            <person name="Lipzen A."/>
            <person name="Mondo S."/>
            <person name="Pangilinan J."/>
            <person name="Riley R."/>
            <person name="Salamov A."/>
            <person name="Simmons B.A."/>
            <person name="Magnuson J.K."/>
            <person name="Henrissat B."/>
            <person name="Mortensen U.H."/>
            <person name="Larsen T.O."/>
            <person name="De vries R.P."/>
            <person name="Grigoriev I.V."/>
            <person name="Machida M."/>
            <person name="Baker S.E."/>
            <person name="Andersen M.R."/>
        </authorList>
    </citation>
    <scope>NUCLEOTIDE SEQUENCE [LARGE SCALE GENOMIC DNA]</scope>
    <source>
        <strain evidence="6 7">CBS 117635</strain>
    </source>
</reference>
<sequence>MEPDTTRRSACDRCRGQKLRCVRLPGPAREDSPRSARSVSQPCERCKRAKVVCYTTKPVSRRLPQSYTRRRSTAYADDVMHSEVDLDEGMIGSNRLRDEPTIKRTPPAIADRLAHDPFPTELWSGLDISHASLDSSAVLSHVPDPGNMVESVAAQRANSNTLPSHQHGWPEDPHGALNYFEERAHDLPDVMSVSSPTDVRLALDTVDRRPAAATSRTNQAIHSDTVNVHSQAHGSGQTSERGLYSQASNTAMDAAQLCTTQLSELNMRLMKDIESTTSFRQSMSAASDPKYPPSGLGETSRSSSSMLNFTNTMLGNCQNFLDILQRLRSPTMELRGSANSECSYGDLEYSSNEYSSSRSQSRNQSTSASSRSKDGRISSGGGLQSALNSDTIGLSPSRDPIKADSSALDFSAFLSILSCYTHILRAYDALFTEILEMLMESSCIQLDLKIHNLVPEVSLGGFRLSGHGDLQIKCLLHMSFIILEKIESMLGVNAPEKDPYGSNGGLLNNSQLRGLLEALYHQKEFDYIRADGTRAARVKKTMKSIQRILDSI</sequence>
<keyword evidence="3" id="KW-0804">Transcription</keyword>
<keyword evidence="2" id="KW-0238">DNA-binding</keyword>
<proteinExistence type="predicted"/>
<dbReference type="GO" id="GO:0008270">
    <property type="term" value="F:zinc ion binding"/>
    <property type="evidence" value="ECO:0007669"/>
    <property type="project" value="InterPro"/>
</dbReference>
<dbReference type="Gene3D" id="4.10.240.10">
    <property type="entry name" value="Zn(2)-C6 fungal-type DNA-binding domain"/>
    <property type="match status" value="1"/>
</dbReference>
<dbReference type="GO" id="GO:0003677">
    <property type="term" value="F:DNA binding"/>
    <property type="evidence" value="ECO:0007669"/>
    <property type="project" value="UniProtKB-KW"/>
</dbReference>
<evidence type="ECO:0000313" key="6">
    <source>
        <dbReference type="EMBL" id="KAB8274672.1"/>
    </source>
</evidence>
<keyword evidence="1" id="KW-0805">Transcription regulation</keyword>
<dbReference type="CDD" id="cd00067">
    <property type="entry name" value="GAL4"/>
    <property type="match status" value="1"/>
</dbReference>
<dbReference type="Proteomes" id="UP000326289">
    <property type="component" value="Unassembled WGS sequence"/>
</dbReference>
<protein>
    <recommendedName>
        <fullName evidence="8">Zn(2)-C6 fungal-type domain-containing protein</fullName>
    </recommendedName>
</protein>
<gene>
    <name evidence="6" type="ORF">BDV30DRAFT_208570</name>
</gene>
<feature type="compositionally biased region" description="Low complexity" evidence="5">
    <location>
        <begin position="352"/>
        <end position="370"/>
    </location>
</feature>
<evidence type="ECO:0000256" key="4">
    <source>
        <dbReference type="ARBA" id="ARBA00023242"/>
    </source>
</evidence>
<evidence type="ECO:0000256" key="2">
    <source>
        <dbReference type="ARBA" id="ARBA00023125"/>
    </source>
</evidence>